<dbReference type="PATRIC" id="fig|1300349.4.peg.2697"/>
<feature type="domain" description="TonB-dependent receptor plug" evidence="14">
    <location>
        <begin position="69"/>
        <end position="170"/>
    </location>
</feature>
<evidence type="ECO:0000256" key="3">
    <source>
        <dbReference type="ARBA" id="ARBA00022452"/>
    </source>
</evidence>
<evidence type="ECO:0000256" key="11">
    <source>
        <dbReference type="RuleBase" id="RU003357"/>
    </source>
</evidence>
<evidence type="ECO:0000256" key="5">
    <source>
        <dbReference type="ARBA" id="ARBA00022729"/>
    </source>
</evidence>
<dbReference type="SUPFAM" id="SSF56935">
    <property type="entry name" value="Porins"/>
    <property type="match status" value="1"/>
</dbReference>
<keyword evidence="7 11" id="KW-0798">TonB box</keyword>
<keyword evidence="5 12" id="KW-0732">Signal</keyword>
<dbReference type="EMBL" id="LZYB01000008">
    <property type="protein sequence ID" value="OBV10147.1"/>
    <property type="molecule type" value="Genomic_DNA"/>
</dbReference>
<dbReference type="GO" id="GO:0009279">
    <property type="term" value="C:cell outer membrane"/>
    <property type="evidence" value="ECO:0007669"/>
    <property type="project" value="UniProtKB-SubCell"/>
</dbReference>
<dbReference type="PANTHER" id="PTHR30069:SF53">
    <property type="entry name" value="COLICIN I RECEPTOR-RELATED"/>
    <property type="match status" value="1"/>
</dbReference>
<dbReference type="InterPro" id="IPR000531">
    <property type="entry name" value="Beta-barrel_TonB"/>
</dbReference>
<proteinExistence type="inferred from homology"/>
<accession>A0A1A7BFG1</accession>
<comment type="caution">
    <text evidence="15">The sequence shown here is derived from an EMBL/GenBank/DDBJ whole genome shotgun (WGS) entry which is preliminary data.</text>
</comment>
<reference evidence="15 16" key="1">
    <citation type="submission" date="2016-06" db="EMBL/GenBank/DDBJ databases">
        <title>Genome sequence of Porphyrobacter dokdonensis DSW-74.</title>
        <authorList>
            <person name="Kim J.F."/>
            <person name="Song J.Y."/>
        </authorList>
    </citation>
    <scope>NUCLEOTIDE SEQUENCE [LARGE SCALE GENOMIC DNA]</scope>
    <source>
        <strain evidence="15 16">DSW-74</strain>
    </source>
</reference>
<evidence type="ECO:0000256" key="4">
    <source>
        <dbReference type="ARBA" id="ARBA00022692"/>
    </source>
</evidence>
<feature type="chain" id="PRO_5008354944" evidence="12">
    <location>
        <begin position="24"/>
        <end position="660"/>
    </location>
</feature>
<evidence type="ECO:0000256" key="1">
    <source>
        <dbReference type="ARBA" id="ARBA00004571"/>
    </source>
</evidence>
<dbReference type="RefSeq" id="WP_068865712.1">
    <property type="nucleotide sequence ID" value="NZ_LZYB01000008.1"/>
</dbReference>
<comment type="similarity">
    <text evidence="10 11">Belongs to the TonB-dependent receptor family.</text>
</comment>
<evidence type="ECO:0000256" key="10">
    <source>
        <dbReference type="PROSITE-ProRule" id="PRU01360"/>
    </source>
</evidence>
<keyword evidence="2 10" id="KW-0813">Transport</keyword>
<dbReference type="InterPro" id="IPR039426">
    <property type="entry name" value="TonB-dep_rcpt-like"/>
</dbReference>
<dbReference type="PANTHER" id="PTHR30069">
    <property type="entry name" value="TONB-DEPENDENT OUTER MEMBRANE RECEPTOR"/>
    <property type="match status" value="1"/>
</dbReference>
<dbReference type="Gene3D" id="2.170.130.10">
    <property type="entry name" value="TonB-dependent receptor, plug domain"/>
    <property type="match status" value="1"/>
</dbReference>
<dbReference type="AlphaFoldDB" id="A0A1A7BFG1"/>
<dbReference type="InterPro" id="IPR037066">
    <property type="entry name" value="Plug_dom_sf"/>
</dbReference>
<evidence type="ECO:0000256" key="7">
    <source>
        <dbReference type="ARBA" id="ARBA00023077"/>
    </source>
</evidence>
<keyword evidence="16" id="KW-1185">Reference proteome</keyword>
<feature type="domain" description="TonB-dependent receptor-like beta-barrel" evidence="13">
    <location>
        <begin position="195"/>
        <end position="634"/>
    </location>
</feature>
<dbReference type="InterPro" id="IPR036942">
    <property type="entry name" value="Beta-barrel_TonB_sf"/>
</dbReference>
<dbReference type="Gene3D" id="2.40.170.20">
    <property type="entry name" value="TonB-dependent receptor, beta-barrel domain"/>
    <property type="match status" value="1"/>
</dbReference>
<comment type="subcellular location">
    <subcellularLocation>
        <location evidence="1 10">Cell outer membrane</location>
        <topology evidence="1 10">Multi-pass membrane protein</topology>
    </subcellularLocation>
</comment>
<evidence type="ECO:0000256" key="6">
    <source>
        <dbReference type="ARBA" id="ARBA00023065"/>
    </source>
</evidence>
<evidence type="ECO:0000259" key="14">
    <source>
        <dbReference type="Pfam" id="PF07715"/>
    </source>
</evidence>
<dbReference type="Pfam" id="PF07715">
    <property type="entry name" value="Plug"/>
    <property type="match status" value="1"/>
</dbReference>
<dbReference type="PROSITE" id="PS52016">
    <property type="entry name" value="TONB_DEPENDENT_REC_3"/>
    <property type="match status" value="1"/>
</dbReference>
<evidence type="ECO:0000313" key="16">
    <source>
        <dbReference type="Proteomes" id="UP000092484"/>
    </source>
</evidence>
<dbReference type="InterPro" id="IPR012910">
    <property type="entry name" value="Plug_dom"/>
</dbReference>
<dbReference type="Proteomes" id="UP000092484">
    <property type="component" value="Unassembled WGS sequence"/>
</dbReference>
<organism evidence="15 16">
    <name type="scientific">Erythrobacter dokdonensis DSW-74</name>
    <dbReference type="NCBI Taxonomy" id="1300349"/>
    <lineage>
        <taxon>Bacteria</taxon>
        <taxon>Pseudomonadati</taxon>
        <taxon>Pseudomonadota</taxon>
        <taxon>Alphaproteobacteria</taxon>
        <taxon>Sphingomonadales</taxon>
        <taxon>Erythrobacteraceae</taxon>
        <taxon>Erythrobacter/Porphyrobacter group</taxon>
        <taxon>Erythrobacter</taxon>
    </lineage>
</organism>
<keyword evidence="3 10" id="KW-1134">Transmembrane beta strand</keyword>
<dbReference type="GO" id="GO:0015889">
    <property type="term" value="P:cobalamin transport"/>
    <property type="evidence" value="ECO:0007669"/>
    <property type="project" value="TreeGrafter"/>
</dbReference>
<evidence type="ECO:0000256" key="9">
    <source>
        <dbReference type="ARBA" id="ARBA00023237"/>
    </source>
</evidence>
<evidence type="ECO:0000256" key="12">
    <source>
        <dbReference type="SAM" id="SignalP"/>
    </source>
</evidence>
<dbReference type="CDD" id="cd01347">
    <property type="entry name" value="ligand_gated_channel"/>
    <property type="match status" value="1"/>
</dbReference>
<sequence length="660" mass="70916">MKNFALLGSVAAAALVWAAPVWAQEDGRMPGQCYVTGGSDEPGSEVWTCYPGKDILVAASRDAAFLREDYTGSALVITSEQLEDRQTRDIADVLRDVPGVAVAGVAGQTQIRLRGAEANHVLVLVDGIEVSDPFAGEFDIGTLQAEPGARVEVLRGPQSALYGPDAIGGVVAYQTLSGRGRAGVDARLEGGTQGTVNGALRYGTSGNGWDAALSAVVVSTDGQPNARPINGGGTRDIGRDSYTLSGKGSVEVAEGLALRAVARFIRTEGQFNDQDFDSTSPTFGFVIDSPQTRFTNEAIYALVGARAEAMDGRWTHDLSAQVADITRDTFGPFGRSNSSEGDRFKVSYVSAFRLADEHNLTFAADYEVEGFRNTTPGGFAFGGRREIEQLGFVGEYRYAGEAFDVSAAIRHDINDRFRDATTFRVGAGYRITDTTRVRAAAGSGVKNPGFFELFGFVDGRFIGNDALRPEKSTGWEVGLDQQIGGSATLAVTYFDSELEGEIFTTFPAPDFIATPANRTTTSDQRGIEVALNARIRRQWSLDAAYSWLDAEENGIEEVRRPRHIASAALTWTAPGDTASATLVVRHNGRALDDAFTDPSFVPVRVRLDAYTLVNFNARLRLTDSVGAFARVENLLGEDYEQVFSFVSPGRSAALGLEARF</sequence>
<evidence type="ECO:0000313" key="15">
    <source>
        <dbReference type="EMBL" id="OBV10147.1"/>
    </source>
</evidence>
<keyword evidence="6" id="KW-0406">Ion transport</keyword>
<dbReference type="STRING" id="1300349.I603_2708"/>
<evidence type="ECO:0000256" key="8">
    <source>
        <dbReference type="ARBA" id="ARBA00023136"/>
    </source>
</evidence>
<evidence type="ECO:0000259" key="13">
    <source>
        <dbReference type="Pfam" id="PF00593"/>
    </source>
</evidence>
<dbReference type="GO" id="GO:0006811">
    <property type="term" value="P:monoatomic ion transport"/>
    <property type="evidence" value="ECO:0007669"/>
    <property type="project" value="UniProtKB-KW"/>
</dbReference>
<dbReference type="Pfam" id="PF00593">
    <property type="entry name" value="TonB_dep_Rec_b-barrel"/>
    <property type="match status" value="1"/>
</dbReference>
<feature type="signal peptide" evidence="12">
    <location>
        <begin position="1"/>
        <end position="23"/>
    </location>
</feature>
<gene>
    <name evidence="15" type="ORF">I603_2708</name>
</gene>
<evidence type="ECO:0000256" key="2">
    <source>
        <dbReference type="ARBA" id="ARBA00022448"/>
    </source>
</evidence>
<keyword evidence="8 10" id="KW-0472">Membrane</keyword>
<keyword evidence="9 10" id="KW-0998">Cell outer membrane</keyword>
<name>A0A1A7BFG1_9SPHN</name>
<keyword evidence="4 10" id="KW-0812">Transmembrane</keyword>
<protein>
    <submittedName>
        <fullName evidence="15">TonB-dependent receptor</fullName>
    </submittedName>
</protein>
<keyword evidence="15" id="KW-0675">Receptor</keyword>